<accession>A0AA39IJS4</accession>
<keyword evidence="3" id="KW-1185">Reference proteome</keyword>
<organism evidence="2 3">
    <name type="scientific">Steinernema hermaphroditum</name>
    <dbReference type="NCBI Taxonomy" id="289476"/>
    <lineage>
        <taxon>Eukaryota</taxon>
        <taxon>Metazoa</taxon>
        <taxon>Ecdysozoa</taxon>
        <taxon>Nematoda</taxon>
        <taxon>Chromadorea</taxon>
        <taxon>Rhabditida</taxon>
        <taxon>Tylenchina</taxon>
        <taxon>Panagrolaimomorpha</taxon>
        <taxon>Strongyloidoidea</taxon>
        <taxon>Steinernematidae</taxon>
        <taxon>Steinernema</taxon>
    </lineage>
</organism>
<sequence length="387" mass="44520">MISSQKLAQIQGILLEKQEIVRKNEERINRLIDEIAHLRNRGASNVDVSSSEEEIIEAEEVEEKTVKFSKHPTKVGEFALRDTSTLLPVNTVKAFLRKEIFDLPPGVNQPGLPLDLLDGVDSFFCTEHKNERFPAFLSWIQQAALPEQSLQEFLLGAEFVSLRGTLHRLPKGRAVVCCKFEGVIFLCETEWKNLDYEKDYIYRQISLRDYVSEKRLAKEATDKTDEFYMVYACGEKTESSARFCYATKTDCVDEGEYHGFPVQVPNFYGRTSRQITVDVPTIIYLEQRRAEVIARTSATSTNVGELQKVMLRKIPSTPESDERNYADLARLQEVLVAIRSHFRSVEEGVYVTVKKEKHSLRFIPTEQLFMPRSFQRRFKQGRGSQNV</sequence>
<name>A0AA39IJS4_9BILA</name>
<proteinExistence type="predicted"/>
<protein>
    <recommendedName>
        <fullName evidence="4">Decapping nuclease</fullName>
    </recommendedName>
</protein>
<evidence type="ECO:0008006" key="4">
    <source>
        <dbReference type="Google" id="ProtNLM"/>
    </source>
</evidence>
<reference evidence="2" key="1">
    <citation type="submission" date="2023-06" db="EMBL/GenBank/DDBJ databases">
        <title>Genomic analysis of the entomopathogenic nematode Steinernema hermaphroditum.</title>
        <authorList>
            <person name="Schwarz E.M."/>
            <person name="Heppert J.K."/>
            <person name="Baniya A."/>
            <person name="Schwartz H.T."/>
            <person name="Tan C.-H."/>
            <person name="Antoshechkin I."/>
            <person name="Sternberg P.W."/>
            <person name="Goodrich-Blair H."/>
            <person name="Dillman A.R."/>
        </authorList>
    </citation>
    <scope>NUCLEOTIDE SEQUENCE</scope>
    <source>
        <strain evidence="2">PS9179</strain>
        <tissue evidence="2">Whole animal</tissue>
    </source>
</reference>
<feature type="coiled-coil region" evidence="1">
    <location>
        <begin position="14"/>
        <end position="41"/>
    </location>
</feature>
<evidence type="ECO:0000313" key="2">
    <source>
        <dbReference type="EMBL" id="KAK0424374.1"/>
    </source>
</evidence>
<evidence type="ECO:0000313" key="3">
    <source>
        <dbReference type="Proteomes" id="UP001175271"/>
    </source>
</evidence>
<evidence type="ECO:0000256" key="1">
    <source>
        <dbReference type="SAM" id="Coils"/>
    </source>
</evidence>
<dbReference type="EMBL" id="JAUCMV010000001">
    <property type="protein sequence ID" value="KAK0424374.1"/>
    <property type="molecule type" value="Genomic_DNA"/>
</dbReference>
<comment type="caution">
    <text evidence="2">The sequence shown here is derived from an EMBL/GenBank/DDBJ whole genome shotgun (WGS) entry which is preliminary data.</text>
</comment>
<dbReference type="Proteomes" id="UP001175271">
    <property type="component" value="Unassembled WGS sequence"/>
</dbReference>
<keyword evidence="1" id="KW-0175">Coiled coil</keyword>
<gene>
    <name evidence="2" type="ORF">QR680_008644</name>
</gene>
<dbReference type="AlphaFoldDB" id="A0AA39IJS4"/>